<accession>A0A1A7VTE1</accession>
<dbReference type="EMBL" id="CWHR02000007">
    <property type="protein sequence ID" value="SBO25349.1"/>
    <property type="molecule type" value="Genomic_DNA"/>
</dbReference>
<proteinExistence type="predicted"/>
<reference evidence="5 6" key="1">
    <citation type="submission" date="2016-05" db="EMBL/GenBank/DDBJ databases">
        <authorList>
            <person name="Sharaf H."/>
        </authorList>
    </citation>
    <scope>NUCLEOTIDE SEQUENCE [LARGE SCALE GENOMIC DNA]</scope>
    <source>
        <strain evidence="5 6">H</strain>
    </source>
</reference>
<reference evidence="4" key="2">
    <citation type="submission" date="2016-05" db="EMBL/GenBank/DDBJ databases">
        <authorList>
            <person name="Lavstsen T."/>
            <person name="Jespersen J.S."/>
        </authorList>
    </citation>
    <scope>NUCLEOTIDE SEQUENCE [LARGE SCALE GENOMIC DNA]</scope>
</reference>
<dbReference type="Pfam" id="PF14438">
    <property type="entry name" value="SM-ATX"/>
    <property type="match status" value="1"/>
</dbReference>
<dbReference type="GO" id="GO:0034063">
    <property type="term" value="P:stress granule assembly"/>
    <property type="evidence" value="ECO:0007669"/>
    <property type="project" value="TreeGrafter"/>
</dbReference>
<evidence type="ECO:0000256" key="1">
    <source>
        <dbReference type="SAM" id="MobiDB-lite"/>
    </source>
</evidence>
<dbReference type="SMART" id="SM01272">
    <property type="entry name" value="LsmAD"/>
    <property type="match status" value="1"/>
</dbReference>
<evidence type="ECO:0000313" key="3">
    <source>
        <dbReference type="EMBL" id="SBO23708.1"/>
    </source>
</evidence>
<feature type="compositionally biased region" description="Low complexity" evidence="1">
    <location>
        <begin position="487"/>
        <end position="500"/>
    </location>
</feature>
<dbReference type="InterPro" id="IPR045117">
    <property type="entry name" value="ATXN2-like"/>
</dbReference>
<dbReference type="PANTHER" id="PTHR12854">
    <property type="entry name" value="ATAXIN 2-RELATED"/>
    <property type="match status" value="1"/>
</dbReference>
<evidence type="ECO:0000259" key="2">
    <source>
        <dbReference type="SMART" id="SM01272"/>
    </source>
</evidence>
<dbReference type="Pfam" id="PF06741">
    <property type="entry name" value="LsmAD"/>
    <property type="match status" value="1"/>
</dbReference>
<dbReference type="GO" id="GO:0010494">
    <property type="term" value="C:cytoplasmic stress granule"/>
    <property type="evidence" value="ECO:0007669"/>
    <property type="project" value="TreeGrafter"/>
</dbReference>
<feature type="compositionally biased region" description="Basic and acidic residues" evidence="1">
    <location>
        <begin position="308"/>
        <end position="323"/>
    </location>
</feature>
<dbReference type="PANTHER" id="PTHR12854:SF7">
    <property type="entry name" value="ATAXIN-2 HOMOLOG"/>
    <property type="match status" value="1"/>
</dbReference>
<gene>
    <name evidence="3" type="ORF">PKNA1_C2_0422300</name>
    <name evidence="4" type="ORF">PKNA1_H1_0422300</name>
</gene>
<feature type="region of interest" description="Disordered" evidence="1">
    <location>
        <begin position="298"/>
        <end position="323"/>
    </location>
</feature>
<evidence type="ECO:0000313" key="4">
    <source>
        <dbReference type="EMBL" id="SBO25349.1"/>
    </source>
</evidence>
<protein>
    <submittedName>
        <fullName evidence="4">Ataxin-2 like protein, putative</fullName>
    </submittedName>
</protein>
<sequence length="922" mass="105274">MKKATQGKSPEAHRSVNQERLAYVMCCLVGKEVNVYMKDGNEVKGLFHAYNYGNKGENNTGDISLNYARVEPKKDRVSGPINKAMIIPENLYNVIVAKNMKLDLKDPDGVQNVKGKFQIDTDISEKKKKYNYNSANRELKRWVCEGSLYDENKLTLDDNMKEPWDQFEHNRKLYGVTTTYKEELYTTNLDVNKIPQHVKMHADKIAKELENRGMHLDPEDAERDNKELDEEDLFGAVRQSKDKFGKFFKGKREEGKSSHPQGRFNQFALRDLKEKIQSVKMENEKKYPTNKQKKINFTISASGEDVESSEKNNDSSKKEDGKGAEFIVSFPKQRKIRSSCAHQSKAFAPRSSFAHDISPLFGNSPNEYIPKGTHPPDVRFICTSIMHPSVHPSVHPLVQGINALNLEPALPRLDEKTRTEWIMFKNNARNKIANKKDKSTEKQEFITAAKEFNEKLANKMSTHTQESKNEQNFEQVELENPQSELQTTESNITENINNDNVGETDENIAPENENTIVKSNTVSLSNSSLRPYDAYVLNFNNLSNLNNFNNPSSLSNITNQNSIGNLNDLNEFNSAKQFNMKHGMIGHNVEYRPMVTQVPSTPTQIYPTSDLYLRKNVGTRPIYPNVDMLLNKFHNSVNHHHKYPSYRKYQKEFHPFPTRTLAPKKQFDSLMNNTLRNSKMEDCVKTPIHFRNNKQYSYKNVFGEPPMGAPVHIYKEANHFPRNIPVQPNVPGILVNVPVIPVVHPTVNGPFIDNHPQYYTPYVRAHYPNYSIPPNANGAYYYNVPVSNVDTNYSPNKNMNMFASANPHVTNLHVQSAQVSNMHVQAPQVPNLHAQDSHINIPVATYIPPTLNYGVNSSNPLNMSNNSTVPNPNINMPPYPPEYVVMNTPKYPNTQTVPMPVYPQYQYQNYYPPSSPHGMKNS</sequence>
<dbReference type="InterPro" id="IPR025852">
    <property type="entry name" value="SM_dom_ATX"/>
</dbReference>
<feature type="domain" description="LsmAD" evidence="2">
    <location>
        <begin position="174"/>
        <end position="240"/>
    </location>
</feature>
<organism evidence="4 6">
    <name type="scientific">Plasmodium knowlesi (strain H)</name>
    <dbReference type="NCBI Taxonomy" id="5851"/>
    <lineage>
        <taxon>Eukaryota</taxon>
        <taxon>Sar</taxon>
        <taxon>Alveolata</taxon>
        <taxon>Apicomplexa</taxon>
        <taxon>Aconoidasida</taxon>
        <taxon>Haemosporida</taxon>
        <taxon>Plasmodiidae</taxon>
        <taxon>Plasmodium</taxon>
        <taxon>Plasmodium (Plasmodium)</taxon>
    </lineage>
</organism>
<name>A0A1A7VTE1_PLAKH</name>
<dbReference type="InterPro" id="IPR009604">
    <property type="entry name" value="LsmAD_domain"/>
</dbReference>
<dbReference type="Proteomes" id="UP000182142">
    <property type="component" value="Unassembled WGS sequence"/>
</dbReference>
<evidence type="ECO:0000313" key="6">
    <source>
        <dbReference type="Proteomes" id="UP000182142"/>
    </source>
</evidence>
<dbReference type="Proteomes" id="UP000182128">
    <property type="component" value="Unassembled WGS sequence"/>
</dbReference>
<evidence type="ECO:0000313" key="5">
    <source>
        <dbReference type="Proteomes" id="UP000182128"/>
    </source>
</evidence>
<feature type="region of interest" description="Disordered" evidence="1">
    <location>
        <begin position="460"/>
        <end position="503"/>
    </location>
</feature>
<feature type="compositionally biased region" description="Polar residues" evidence="1">
    <location>
        <begin position="472"/>
        <end position="486"/>
    </location>
</feature>
<dbReference type="EMBL" id="CWHQ02000008">
    <property type="protein sequence ID" value="SBO23708.1"/>
    <property type="molecule type" value="Genomic_DNA"/>
</dbReference>
<dbReference type="GO" id="GO:0003729">
    <property type="term" value="F:mRNA binding"/>
    <property type="evidence" value="ECO:0007669"/>
    <property type="project" value="TreeGrafter"/>
</dbReference>
<dbReference type="AlphaFoldDB" id="A0A1A7VTE1"/>